<gene>
    <name evidence="3" type="ORF">A2933_02550</name>
</gene>
<dbReference type="PANTHER" id="PTHR43445:SF5">
    <property type="entry name" value="UDP-N-ACETYLMURAMATE--L-ALANYL-GAMMA-D-GLUTAMYL-MESO-2,6-DIAMINOHEPTANDIOATE LIGASE"/>
    <property type="match status" value="1"/>
</dbReference>
<dbReference type="GO" id="GO:0016881">
    <property type="term" value="F:acid-amino acid ligase activity"/>
    <property type="evidence" value="ECO:0007669"/>
    <property type="project" value="InterPro"/>
</dbReference>
<evidence type="ECO:0000313" key="4">
    <source>
        <dbReference type="Proteomes" id="UP000179381"/>
    </source>
</evidence>
<dbReference type="InterPro" id="IPR036565">
    <property type="entry name" value="Mur-like_cat_sf"/>
</dbReference>
<dbReference type="SUPFAM" id="SSF53623">
    <property type="entry name" value="MurD-like peptide ligases, catalytic domain"/>
    <property type="match status" value="1"/>
</dbReference>
<comment type="caution">
    <text evidence="3">The sequence shown here is derived from an EMBL/GenBank/DDBJ whole genome shotgun (WGS) entry which is preliminary data.</text>
</comment>
<dbReference type="InterPro" id="IPR013221">
    <property type="entry name" value="Mur_ligase_cen"/>
</dbReference>
<dbReference type="SUPFAM" id="SSF51984">
    <property type="entry name" value="MurCD N-terminal domain"/>
    <property type="match status" value="1"/>
</dbReference>
<dbReference type="Gene3D" id="3.40.1190.10">
    <property type="entry name" value="Mur-like, catalytic domain"/>
    <property type="match status" value="1"/>
</dbReference>
<dbReference type="Pfam" id="PF01225">
    <property type="entry name" value="Mur_ligase"/>
    <property type="match status" value="1"/>
</dbReference>
<dbReference type="GO" id="GO:0005524">
    <property type="term" value="F:ATP binding"/>
    <property type="evidence" value="ECO:0007669"/>
    <property type="project" value="InterPro"/>
</dbReference>
<dbReference type="Gene3D" id="3.90.190.20">
    <property type="entry name" value="Mur ligase, C-terminal domain"/>
    <property type="match status" value="1"/>
</dbReference>
<proteinExistence type="predicted"/>
<dbReference type="Pfam" id="PF08245">
    <property type="entry name" value="Mur_ligase_M"/>
    <property type="match status" value="1"/>
</dbReference>
<evidence type="ECO:0000259" key="2">
    <source>
        <dbReference type="Pfam" id="PF08245"/>
    </source>
</evidence>
<dbReference type="PANTHER" id="PTHR43445">
    <property type="entry name" value="UDP-N-ACETYLMURAMATE--L-ALANINE LIGASE-RELATED"/>
    <property type="match status" value="1"/>
</dbReference>
<evidence type="ECO:0000313" key="3">
    <source>
        <dbReference type="EMBL" id="OGI92664.1"/>
    </source>
</evidence>
<dbReference type="Proteomes" id="UP000179381">
    <property type="component" value="Unassembled WGS sequence"/>
</dbReference>
<organism evidence="3 4">
    <name type="scientific">Candidatus Nomurabacteria bacterium RIFCSPLOWO2_01_FULL_46_18</name>
    <dbReference type="NCBI Taxonomy" id="1801783"/>
    <lineage>
        <taxon>Bacteria</taxon>
        <taxon>Candidatus Nomuraibacteriota</taxon>
    </lineage>
</organism>
<sequence>MARKAHLIGISGMGMSALALLLKQKGWQVSGSDIEFYDPAYSLLRKNGIKFFKKYSKKHINKDLDLIVVGGKHSNLEREKNEEVRAAFASDKEIKSVPQILGELGNKTENTVVAGSFGKSTTTALLTWCLIKSKKNPSYFIGGIPIGFRAHAKLDKGKHFILEGDEYPSSNWDTRSKFFHLRPKNLILISAEHDHMNVFPTEKDYLKPYRKLISLLPRNGLLVASNEGRNVEKIIKSAKCRIVNYGFTKKSTWHPENISYGLKTSFDLSKGKKKIIRLETSLLGNHNVENIVGVSAFLLEKKLITVKQLQNGVRSFKGLERRLDLKTKKSSVLVYEGFGSSYTKAKSVFDALKLHFSDKKLITIFEPHSASWSNARTKRWYRNILKTSDAVILLPVPAHRAGVPNQMTSEQILKIIKKHHKKTYFAKTEKETLKILKKITKEDDVIALVSSGSLLGLSKSVPKLMEKIFSKEKIFK</sequence>
<protein>
    <recommendedName>
        <fullName evidence="5">UDP-N-acetylmuramate:L-alanyl-gamma-D-glutamyl-meso-diaminopimelate ligase</fullName>
    </recommendedName>
</protein>
<dbReference type="InterPro" id="IPR000713">
    <property type="entry name" value="Mur_ligase_N"/>
</dbReference>
<dbReference type="InterPro" id="IPR036615">
    <property type="entry name" value="Mur_ligase_C_dom_sf"/>
</dbReference>
<name>A0A1F6XEJ8_9BACT</name>
<evidence type="ECO:0008006" key="5">
    <source>
        <dbReference type="Google" id="ProtNLM"/>
    </source>
</evidence>
<feature type="domain" description="Mur ligase central" evidence="2">
    <location>
        <begin position="113"/>
        <end position="296"/>
    </location>
</feature>
<feature type="domain" description="Mur ligase N-terminal catalytic" evidence="1">
    <location>
        <begin position="5"/>
        <end position="106"/>
    </location>
</feature>
<evidence type="ECO:0000259" key="1">
    <source>
        <dbReference type="Pfam" id="PF01225"/>
    </source>
</evidence>
<dbReference type="EMBL" id="MFVH01000004">
    <property type="protein sequence ID" value="OGI92664.1"/>
    <property type="molecule type" value="Genomic_DNA"/>
</dbReference>
<dbReference type="Gene3D" id="3.40.50.720">
    <property type="entry name" value="NAD(P)-binding Rossmann-like Domain"/>
    <property type="match status" value="1"/>
</dbReference>
<dbReference type="SUPFAM" id="SSF53244">
    <property type="entry name" value="MurD-like peptide ligases, peptide-binding domain"/>
    <property type="match status" value="1"/>
</dbReference>
<dbReference type="AlphaFoldDB" id="A0A1F6XEJ8"/>
<accession>A0A1F6XEJ8</accession>
<reference evidence="3 4" key="1">
    <citation type="journal article" date="2016" name="Nat. Commun.">
        <title>Thousands of microbial genomes shed light on interconnected biogeochemical processes in an aquifer system.</title>
        <authorList>
            <person name="Anantharaman K."/>
            <person name="Brown C.T."/>
            <person name="Hug L.A."/>
            <person name="Sharon I."/>
            <person name="Castelle C.J."/>
            <person name="Probst A.J."/>
            <person name="Thomas B.C."/>
            <person name="Singh A."/>
            <person name="Wilkins M.J."/>
            <person name="Karaoz U."/>
            <person name="Brodie E.L."/>
            <person name="Williams K.H."/>
            <person name="Hubbard S.S."/>
            <person name="Banfield J.F."/>
        </authorList>
    </citation>
    <scope>NUCLEOTIDE SEQUENCE [LARGE SCALE GENOMIC DNA]</scope>
</reference>
<dbReference type="InterPro" id="IPR050061">
    <property type="entry name" value="MurCDEF_pg_biosynth"/>
</dbReference>